<dbReference type="InterPro" id="IPR051634">
    <property type="entry name" value="Extended_Synaptotagmin"/>
</dbReference>
<protein>
    <submittedName>
        <fullName evidence="15">Extended synaptotagmin-2-like</fullName>
    </submittedName>
</protein>
<dbReference type="CDD" id="cd04050">
    <property type="entry name" value="C2B_Synaptotagmin-like"/>
    <property type="match status" value="1"/>
</dbReference>
<evidence type="ECO:0000259" key="12">
    <source>
        <dbReference type="PROSITE" id="PS50004"/>
    </source>
</evidence>
<dbReference type="PROSITE" id="PS50004">
    <property type="entry name" value="C2"/>
    <property type="match status" value="3"/>
</dbReference>
<dbReference type="InterPro" id="IPR035892">
    <property type="entry name" value="C2_domain_sf"/>
</dbReference>
<evidence type="ECO:0000313" key="15">
    <source>
        <dbReference type="RefSeq" id="XP_014666106.1"/>
    </source>
</evidence>
<dbReference type="RefSeq" id="XP_014666106.1">
    <property type="nucleotide sequence ID" value="XM_014810620.1"/>
</dbReference>
<dbReference type="PANTHER" id="PTHR45761:SF1">
    <property type="entry name" value="EXTENDED SYNAPTOTAGMIN-LIKE PROTEIN 2, ISOFORM C"/>
    <property type="match status" value="1"/>
</dbReference>
<sequence length="801" mass="89414">MSSSERKVEASEKCKHVAKGAAKATKSTLKSELLPILMKFVKGFSILSGVWLVGYYRYSLSWVLLGLPIWLWTSYKQNKQIEKRMVQHEIVNNEKEVILASIEDLPSWVFFPDVERAEWLNKIILQMWPYINDFANQIMKDIIEPSIRDNLPSSLKSFMFEKCDLGDIAPRVGGVKVYTDAVHRDEIVMDMEIFYAGDMNVKVAVNRIRCGVKNITMHGTMRFVLKPLIGISPLVGAVTVYFLNPPDIDFDLTNLGNVLDIPGLSEILRKIVVAQIGAFAVMPNSITVPLTDQVDLKELKFKQPNGVLRVEVVEASELKKMDVGLTGKGKSDPYAVVTVGACSFKTAVKNNTVEPVWNAFFEAVVGECKGQAMELEIFDQDPGVMDDDFLGRANVDILSIAKKGREDTWIVLDDIKHGNVHLRMDWLSLSADLNDLETIKAENSKQYIETNLATAMLMVFLDSAGSLPNARKSASEPSPVVMMTVAGSEKRESTVKYATNQPVWEERFVFLVHNPELQDLDVQVKDMKTSKPLGMLSINLNELLNAPEMEMRQPYKLKESGQESTLTIWLRMRVLAPGPLTTAVPVAACDYDAVDELSNGAASAIAESNGVPSAATTPTEEMVKVVEEPIVAATPAWKPEMSPTSTMESVRQRNADGVADQKGKDEHLGQIQLTLSYSKERKRFIILVQKCSDLLACDDDDLADPYVRVYLLPDKTSSSKRKTQVIKNTLNPVYDETLEYPGTIDELKHKTLDITVKNQVGMFARGRNIIGQVLIDLDKFDFQTSITKWFVLTPSGREMSP</sequence>
<dbReference type="Pfam" id="PF00168">
    <property type="entry name" value="C2"/>
    <property type="match status" value="3"/>
</dbReference>
<dbReference type="SMART" id="SM00239">
    <property type="entry name" value="C2"/>
    <property type="match status" value="3"/>
</dbReference>
<dbReference type="SUPFAM" id="SSF49562">
    <property type="entry name" value="C2 domain (Calcium/lipid-binding domain, CaLB)"/>
    <property type="match status" value="3"/>
</dbReference>
<evidence type="ECO:0000256" key="1">
    <source>
        <dbReference type="ARBA" id="ARBA00004370"/>
    </source>
</evidence>
<feature type="domain" description="C2" evidence="12">
    <location>
        <begin position="437"/>
        <end position="570"/>
    </location>
</feature>
<dbReference type="CDD" id="cd21670">
    <property type="entry name" value="SMP_ESyt"/>
    <property type="match status" value="1"/>
</dbReference>
<feature type="transmembrane region" description="Helical" evidence="11">
    <location>
        <begin position="59"/>
        <end position="75"/>
    </location>
</feature>
<dbReference type="PANTHER" id="PTHR45761">
    <property type="entry name" value="EXTENDED SYNAPTOTAGMIN-LIKE PROTEIN 2, ISOFORM C"/>
    <property type="match status" value="1"/>
</dbReference>
<dbReference type="PROSITE" id="PS51847">
    <property type="entry name" value="SMP"/>
    <property type="match status" value="1"/>
</dbReference>
<evidence type="ECO:0000256" key="5">
    <source>
        <dbReference type="ARBA" id="ARBA00022737"/>
    </source>
</evidence>
<evidence type="ECO:0000256" key="3">
    <source>
        <dbReference type="ARBA" id="ARBA00022692"/>
    </source>
</evidence>
<evidence type="ECO:0000256" key="6">
    <source>
        <dbReference type="ARBA" id="ARBA00022837"/>
    </source>
</evidence>
<feature type="domain" description="C2" evidence="12">
    <location>
        <begin position="288"/>
        <end position="410"/>
    </location>
</feature>
<comment type="subcellular location">
    <subcellularLocation>
        <location evidence="1">Membrane</location>
    </subcellularLocation>
</comment>
<keyword evidence="4" id="KW-0479">Metal-binding</keyword>
<dbReference type="InterPro" id="IPR000008">
    <property type="entry name" value="C2_dom"/>
</dbReference>
<keyword evidence="14" id="KW-1185">Reference proteome</keyword>
<keyword evidence="3 11" id="KW-0812">Transmembrane</keyword>
<feature type="transmembrane region" description="Helical" evidence="11">
    <location>
        <begin position="223"/>
        <end position="243"/>
    </location>
</feature>
<evidence type="ECO:0000256" key="9">
    <source>
        <dbReference type="ARBA" id="ARBA00023121"/>
    </source>
</evidence>
<dbReference type="InterPro" id="IPR037749">
    <property type="entry name" value="Ext_Synaptotagmin_C2B"/>
</dbReference>
<dbReference type="GeneID" id="106808062"/>
<feature type="domain" description="C2" evidence="12">
    <location>
        <begin position="667"/>
        <end position="790"/>
    </location>
</feature>
<keyword evidence="8" id="KW-0445">Lipid transport</keyword>
<dbReference type="Pfam" id="PF17047">
    <property type="entry name" value="SMP_LBD"/>
    <property type="match status" value="1"/>
</dbReference>
<keyword evidence="9" id="KW-0446">Lipid-binding</keyword>
<dbReference type="InterPro" id="IPR031468">
    <property type="entry name" value="SMP_LBD"/>
</dbReference>
<dbReference type="CDD" id="cd04030">
    <property type="entry name" value="C2C_KIAA1228"/>
    <property type="match status" value="1"/>
</dbReference>
<keyword evidence="5" id="KW-0677">Repeat</keyword>
<evidence type="ECO:0000256" key="10">
    <source>
        <dbReference type="ARBA" id="ARBA00023136"/>
    </source>
</evidence>
<dbReference type="InterPro" id="IPR037752">
    <property type="entry name" value="C2C_KIAA1228"/>
</dbReference>
<feature type="domain" description="SMP-LTD" evidence="13">
    <location>
        <begin position="113"/>
        <end position="291"/>
    </location>
</feature>
<dbReference type="Gene3D" id="2.60.40.150">
    <property type="entry name" value="C2 domain"/>
    <property type="match status" value="3"/>
</dbReference>
<name>A0ABM1E1N5_PRICU</name>
<dbReference type="Proteomes" id="UP000695022">
    <property type="component" value="Unplaced"/>
</dbReference>
<organism evidence="14 15">
    <name type="scientific">Priapulus caudatus</name>
    <name type="common">Priapulid worm</name>
    <dbReference type="NCBI Taxonomy" id="37621"/>
    <lineage>
        <taxon>Eukaryota</taxon>
        <taxon>Metazoa</taxon>
        <taxon>Ecdysozoa</taxon>
        <taxon>Scalidophora</taxon>
        <taxon>Priapulida</taxon>
        <taxon>Priapulimorpha</taxon>
        <taxon>Priapulimorphida</taxon>
        <taxon>Priapulidae</taxon>
        <taxon>Priapulus</taxon>
    </lineage>
</organism>
<keyword evidence="6" id="KW-0106">Calcium</keyword>
<dbReference type="InterPro" id="IPR039010">
    <property type="entry name" value="Synaptotagmin_SMP"/>
</dbReference>
<keyword evidence="10 11" id="KW-0472">Membrane</keyword>
<gene>
    <name evidence="15" type="primary">LOC106808062</name>
</gene>
<evidence type="ECO:0000313" key="14">
    <source>
        <dbReference type="Proteomes" id="UP000695022"/>
    </source>
</evidence>
<evidence type="ECO:0000259" key="13">
    <source>
        <dbReference type="PROSITE" id="PS51847"/>
    </source>
</evidence>
<reference evidence="15" key="1">
    <citation type="submission" date="2025-08" db="UniProtKB">
        <authorList>
            <consortium name="RefSeq"/>
        </authorList>
    </citation>
    <scope>IDENTIFICATION</scope>
</reference>
<evidence type="ECO:0000256" key="7">
    <source>
        <dbReference type="ARBA" id="ARBA00022989"/>
    </source>
</evidence>
<accession>A0ABM1E1N5</accession>
<keyword evidence="7 11" id="KW-1133">Transmembrane helix</keyword>
<evidence type="ECO:0000256" key="4">
    <source>
        <dbReference type="ARBA" id="ARBA00022723"/>
    </source>
</evidence>
<evidence type="ECO:0000256" key="11">
    <source>
        <dbReference type="SAM" id="Phobius"/>
    </source>
</evidence>
<keyword evidence="2" id="KW-0813">Transport</keyword>
<proteinExistence type="predicted"/>
<evidence type="ECO:0000256" key="2">
    <source>
        <dbReference type="ARBA" id="ARBA00022448"/>
    </source>
</evidence>
<evidence type="ECO:0000256" key="8">
    <source>
        <dbReference type="ARBA" id="ARBA00023055"/>
    </source>
</evidence>